<dbReference type="SUPFAM" id="SSF56219">
    <property type="entry name" value="DNase I-like"/>
    <property type="match status" value="1"/>
</dbReference>
<keyword evidence="4" id="KW-1185">Reference proteome</keyword>
<dbReference type="Pfam" id="PF14111">
    <property type="entry name" value="DUF4283"/>
    <property type="match status" value="1"/>
</dbReference>
<dbReference type="PROSITE" id="PS50878">
    <property type="entry name" value="RT_POL"/>
    <property type="match status" value="1"/>
</dbReference>
<evidence type="ECO:0000313" key="4">
    <source>
        <dbReference type="Proteomes" id="UP001151760"/>
    </source>
</evidence>
<organism evidence="3 4">
    <name type="scientific">Tanacetum coccineum</name>
    <dbReference type="NCBI Taxonomy" id="301880"/>
    <lineage>
        <taxon>Eukaryota</taxon>
        <taxon>Viridiplantae</taxon>
        <taxon>Streptophyta</taxon>
        <taxon>Embryophyta</taxon>
        <taxon>Tracheophyta</taxon>
        <taxon>Spermatophyta</taxon>
        <taxon>Magnoliopsida</taxon>
        <taxon>eudicotyledons</taxon>
        <taxon>Gunneridae</taxon>
        <taxon>Pentapetalae</taxon>
        <taxon>asterids</taxon>
        <taxon>campanulids</taxon>
        <taxon>Asterales</taxon>
        <taxon>Asteraceae</taxon>
        <taxon>Asteroideae</taxon>
        <taxon>Anthemideae</taxon>
        <taxon>Anthemidinae</taxon>
        <taxon>Tanacetum</taxon>
    </lineage>
</organism>
<feature type="region of interest" description="Disordered" evidence="1">
    <location>
        <begin position="289"/>
        <end position="363"/>
    </location>
</feature>
<dbReference type="Proteomes" id="UP001151760">
    <property type="component" value="Unassembled WGS sequence"/>
</dbReference>
<reference evidence="3" key="1">
    <citation type="journal article" date="2022" name="Int. J. Mol. Sci.">
        <title>Draft Genome of Tanacetum Coccineum: Genomic Comparison of Closely Related Tanacetum-Family Plants.</title>
        <authorList>
            <person name="Yamashiro T."/>
            <person name="Shiraishi A."/>
            <person name="Nakayama K."/>
            <person name="Satake H."/>
        </authorList>
    </citation>
    <scope>NUCLEOTIDE SEQUENCE</scope>
</reference>
<dbReference type="Pfam" id="PF00078">
    <property type="entry name" value="RVT_1"/>
    <property type="match status" value="1"/>
</dbReference>
<dbReference type="PANTHER" id="PTHR33116">
    <property type="entry name" value="REVERSE TRANSCRIPTASE ZINC-BINDING DOMAIN-CONTAINING PROTEIN-RELATED-RELATED"/>
    <property type="match status" value="1"/>
</dbReference>
<feature type="region of interest" description="Disordered" evidence="1">
    <location>
        <begin position="397"/>
        <end position="428"/>
    </location>
</feature>
<dbReference type="InterPro" id="IPR025558">
    <property type="entry name" value="DUF4283"/>
</dbReference>
<dbReference type="Gene3D" id="3.60.10.10">
    <property type="entry name" value="Endonuclease/exonuclease/phosphatase"/>
    <property type="match status" value="1"/>
</dbReference>
<feature type="compositionally biased region" description="Basic and acidic residues" evidence="1">
    <location>
        <begin position="398"/>
        <end position="423"/>
    </location>
</feature>
<sequence length="1326" mass="151058">MDKHDLLSSNLASKIKNIEGSLIWKSGKPLRVMRYAHLKEPDVQQVNKNDSSSFDLLNKDSNESFNDTNEWLSSDATNECVNDSIRSVGPEPVLVSILKKMSSLKMASPNPNEDILKNKVSISSLHNNEVVQGADIAILLDSMNEISNSFFLLQFSSKKGMEQVLENGPWLIRLIPIILNIWTPNAKLKKDKINSVPVWGRNIYARVLIEVSAVTTLLNSLVVAIPFPNGKGHSLEMVEVEYEWQPPHCFDCKIFGHSNEQCLNQVKELVNMARDKLDDDFIVVTNRKNKGKKADNTHPRRVEGLKLNKPKETFVYRQKEKPGTSTSNNATSHGDNGGSQHQGTDSTSIPKDHVEESSSQPYQCGTSVPIFDDINFVSLKNSFAALKNADDFFDANEETSKATNSRDPKDDSDSEVEEAHIDSVNDATVHKGAITPSNDGFNVFSHWEWTSNASFCNKGCRIIAGWNRDVVNFLVLSQTRQVMHVKITHRADNKTIFCSFIYAANEPKERRLLWDDLCLHKNVVRGVPWILLGDFNVVLNMEDCYTGLSSMSPAMCEFKDYVEDIEVLDINSLGIHYTWNQKPKGGNGLLKKLDRIMGNIEFIDAFPGALAVVSKLRRLKKPLRKLLHDQGNLHNRVNRIRHELDEVQKALDINPNDCTLRDEEVIYVQAFNEAKLDEERFLIQKAKIEWLEIGDSNSSYFHKSIKSRNQRGRIEVILNPIDIEVMGSSVPYVFMSHYKMFLGNDMVCDDLDVEGLFSKKVSESSRSDMVRNVTNEEKKSAMFDIGEDRAPGPDRYTSTFFKKVNDYLPISCCNVIYKCISKILTKRIIEDIKEVVSDNQSAFVPGRRISDNILITQELMHNYHWDKDPPRCAFKVDIQKAYDTVDWRCLGNILKCFGFHPMMVKWIMACVTSTSFSLSINGDIHGFFKGKRGLRQGDPLSPYLFTLVMEVLTLILRRWVSISDSVRFYNHCEELQIINACFADDLFSFAQSDVDSASIIMDSLEKFKLTSGLVPSIPKSTTYFCNVLNHVKFAILNIMPFSDGKLLVKYLGVPLITSRLLNKDCKILVEKARNRIGYWKNRSLSFAGRLQLCKSIISSMHVYWASVLILPKGIILDVQQLIHGFLWCNGEYKCGKAKTTHIWNIVFNKELLWVRLIHTYKLKGRTLWDIPPKEDMSWGWRKLIQIRDLVKPDIPGEGYHLRTCVADLVSNGVWIWPQSWLLKAHILQQVDVPSLVDSLVDVTRWRNSNGIISDFSVKKVWDAIRLRGNECSFSSQVWMCVRGLTGIDAVPPILQDIIAWLQLMDRNRTARSIIGRLIFAADFYYI</sequence>
<dbReference type="PANTHER" id="PTHR33116:SF84">
    <property type="entry name" value="RNA-DIRECTED DNA POLYMERASE"/>
    <property type="match status" value="1"/>
</dbReference>
<gene>
    <name evidence="3" type="ORF">Tco_0991336</name>
</gene>
<feature type="compositionally biased region" description="Polar residues" evidence="1">
    <location>
        <begin position="323"/>
        <end position="349"/>
    </location>
</feature>
<feature type="compositionally biased region" description="Basic and acidic residues" evidence="1">
    <location>
        <begin position="292"/>
        <end position="322"/>
    </location>
</feature>
<dbReference type="EMBL" id="BQNB010016829">
    <property type="protein sequence ID" value="GJT56282.1"/>
    <property type="molecule type" value="Genomic_DNA"/>
</dbReference>
<protein>
    <recommendedName>
        <fullName evidence="2">Reverse transcriptase domain-containing protein</fullName>
    </recommendedName>
</protein>
<evidence type="ECO:0000256" key="1">
    <source>
        <dbReference type="SAM" id="MobiDB-lite"/>
    </source>
</evidence>
<dbReference type="InterPro" id="IPR043502">
    <property type="entry name" value="DNA/RNA_pol_sf"/>
</dbReference>
<accession>A0ABQ5EZD3</accession>
<reference evidence="3" key="2">
    <citation type="submission" date="2022-01" db="EMBL/GenBank/DDBJ databases">
        <authorList>
            <person name="Yamashiro T."/>
            <person name="Shiraishi A."/>
            <person name="Satake H."/>
            <person name="Nakayama K."/>
        </authorList>
    </citation>
    <scope>NUCLEOTIDE SEQUENCE</scope>
</reference>
<name>A0ABQ5EZD3_9ASTR</name>
<proteinExistence type="predicted"/>
<dbReference type="CDD" id="cd01650">
    <property type="entry name" value="RT_nLTR_like"/>
    <property type="match status" value="1"/>
</dbReference>
<dbReference type="InterPro" id="IPR036691">
    <property type="entry name" value="Endo/exonu/phosph_ase_sf"/>
</dbReference>
<dbReference type="SUPFAM" id="SSF56672">
    <property type="entry name" value="DNA/RNA polymerases"/>
    <property type="match status" value="1"/>
</dbReference>
<evidence type="ECO:0000313" key="3">
    <source>
        <dbReference type="EMBL" id="GJT56282.1"/>
    </source>
</evidence>
<feature type="domain" description="Reverse transcriptase" evidence="2">
    <location>
        <begin position="801"/>
        <end position="1055"/>
    </location>
</feature>
<dbReference type="InterPro" id="IPR000477">
    <property type="entry name" value="RT_dom"/>
</dbReference>
<evidence type="ECO:0000259" key="2">
    <source>
        <dbReference type="PROSITE" id="PS50878"/>
    </source>
</evidence>
<comment type="caution">
    <text evidence="3">The sequence shown here is derived from an EMBL/GenBank/DDBJ whole genome shotgun (WGS) entry which is preliminary data.</text>
</comment>